<dbReference type="Proteomes" id="UP000828251">
    <property type="component" value="Unassembled WGS sequence"/>
</dbReference>
<name>A0A9D3UVX2_9ROSI</name>
<dbReference type="OrthoDB" id="10481925at2759"/>
<proteinExistence type="predicted"/>
<reference evidence="1 2" key="1">
    <citation type="journal article" date="2021" name="Plant Biotechnol. J.">
        <title>Multi-omics assisted identification of the key and species-specific regulatory components of drought-tolerant mechanisms in Gossypium stocksii.</title>
        <authorList>
            <person name="Yu D."/>
            <person name="Ke L."/>
            <person name="Zhang D."/>
            <person name="Wu Y."/>
            <person name="Sun Y."/>
            <person name="Mei J."/>
            <person name="Sun J."/>
            <person name="Sun Y."/>
        </authorList>
    </citation>
    <scope>NUCLEOTIDE SEQUENCE [LARGE SCALE GENOMIC DNA]</scope>
    <source>
        <strain evidence="2">cv. E1</strain>
        <tissue evidence="1">Leaf</tissue>
    </source>
</reference>
<evidence type="ECO:0000313" key="1">
    <source>
        <dbReference type="EMBL" id="KAH1063267.1"/>
    </source>
</evidence>
<accession>A0A9D3UVX2</accession>
<keyword evidence="2" id="KW-1185">Reference proteome</keyword>
<dbReference type="EMBL" id="JAIQCV010000009">
    <property type="protein sequence ID" value="KAH1063267.1"/>
    <property type="molecule type" value="Genomic_DNA"/>
</dbReference>
<dbReference type="AlphaFoldDB" id="A0A9D3UVX2"/>
<feature type="non-terminal residue" evidence="1">
    <location>
        <position position="52"/>
    </location>
</feature>
<sequence>MPFGSQAPAEVQRLKDQIAQMQASTVEQIAEVQIKYEELQQQLIADAATREA</sequence>
<evidence type="ECO:0000313" key="2">
    <source>
        <dbReference type="Proteomes" id="UP000828251"/>
    </source>
</evidence>
<gene>
    <name evidence="1" type="ORF">J1N35_028254</name>
</gene>
<protein>
    <submittedName>
        <fullName evidence="1">Uncharacterized protein</fullName>
    </submittedName>
</protein>
<comment type="caution">
    <text evidence="1">The sequence shown here is derived from an EMBL/GenBank/DDBJ whole genome shotgun (WGS) entry which is preliminary data.</text>
</comment>
<organism evidence="1 2">
    <name type="scientific">Gossypium stocksii</name>
    <dbReference type="NCBI Taxonomy" id="47602"/>
    <lineage>
        <taxon>Eukaryota</taxon>
        <taxon>Viridiplantae</taxon>
        <taxon>Streptophyta</taxon>
        <taxon>Embryophyta</taxon>
        <taxon>Tracheophyta</taxon>
        <taxon>Spermatophyta</taxon>
        <taxon>Magnoliopsida</taxon>
        <taxon>eudicotyledons</taxon>
        <taxon>Gunneridae</taxon>
        <taxon>Pentapetalae</taxon>
        <taxon>rosids</taxon>
        <taxon>malvids</taxon>
        <taxon>Malvales</taxon>
        <taxon>Malvaceae</taxon>
        <taxon>Malvoideae</taxon>
        <taxon>Gossypium</taxon>
    </lineage>
</organism>